<dbReference type="InterPro" id="IPR001451">
    <property type="entry name" value="Hexapep"/>
</dbReference>
<name>L7L8I1_9ACTN</name>
<accession>L7L8I1</accession>
<dbReference type="SUPFAM" id="SSF51161">
    <property type="entry name" value="Trimeric LpxA-like enzymes"/>
    <property type="match status" value="1"/>
</dbReference>
<dbReference type="RefSeq" id="WP_005938970.1">
    <property type="nucleotide sequence ID" value="NZ_ATVK01000009.1"/>
</dbReference>
<evidence type="ECO:0000313" key="1">
    <source>
        <dbReference type="EMBL" id="GAC57234.1"/>
    </source>
</evidence>
<keyword evidence="2" id="KW-1185">Reference proteome</keyword>
<dbReference type="PANTHER" id="PTHR13061">
    <property type="entry name" value="DYNACTIN SUBUNIT P25"/>
    <property type="match status" value="1"/>
</dbReference>
<evidence type="ECO:0008006" key="3">
    <source>
        <dbReference type="Google" id="ProtNLM"/>
    </source>
</evidence>
<dbReference type="eggNOG" id="COG0663">
    <property type="taxonomic scope" value="Bacteria"/>
</dbReference>
<dbReference type="CDD" id="cd04645">
    <property type="entry name" value="LbH_gamma_CA_like"/>
    <property type="match status" value="1"/>
</dbReference>
<proteinExistence type="predicted"/>
<protein>
    <recommendedName>
        <fullName evidence="3">Gamma carbonic anhydrase family protein</fullName>
    </recommendedName>
</protein>
<gene>
    <name evidence="1" type="ORF">GOHSU_17_00380</name>
</gene>
<dbReference type="InterPro" id="IPR050484">
    <property type="entry name" value="Transf_Hexapept/Carb_Anhydrase"/>
</dbReference>
<dbReference type="EMBL" id="BANT01000017">
    <property type="protein sequence ID" value="GAC57234.1"/>
    <property type="molecule type" value="Genomic_DNA"/>
</dbReference>
<dbReference type="AlphaFoldDB" id="L7L8I1"/>
<dbReference type="STRING" id="1121927.GOHSU_17_00380"/>
<sequence>MAVYALGDREPVLGKDVYIHPDATVIGDVTLGDGVSVWPGAVLRGDYGTITVGDRTNIQDGAVIHCTFTEPTVLGAGCVVGHNAHVEGAVVGDDVLIASGSVVLNGSTVGDGSIVGAGAVVPYKSQIPARSMAVGIPAKVREGVEVPEGHLVDNVELYFQNAQYYARDLRRLDAQD</sequence>
<dbReference type="PANTHER" id="PTHR13061:SF29">
    <property type="entry name" value="GAMMA CARBONIC ANHYDRASE-LIKE 1, MITOCHONDRIAL-RELATED"/>
    <property type="match status" value="1"/>
</dbReference>
<evidence type="ECO:0000313" key="2">
    <source>
        <dbReference type="Proteomes" id="UP000053405"/>
    </source>
</evidence>
<comment type="caution">
    <text evidence="1">The sequence shown here is derived from an EMBL/GenBank/DDBJ whole genome shotgun (WGS) entry which is preliminary data.</text>
</comment>
<dbReference type="Proteomes" id="UP000053405">
    <property type="component" value="Unassembled WGS sequence"/>
</dbReference>
<dbReference type="OrthoDB" id="9803036at2"/>
<organism evidence="1 2">
    <name type="scientific">Gordonia hirsuta DSM 44140 = NBRC 16056</name>
    <dbReference type="NCBI Taxonomy" id="1121927"/>
    <lineage>
        <taxon>Bacteria</taxon>
        <taxon>Bacillati</taxon>
        <taxon>Actinomycetota</taxon>
        <taxon>Actinomycetes</taxon>
        <taxon>Mycobacteriales</taxon>
        <taxon>Gordoniaceae</taxon>
        <taxon>Gordonia</taxon>
    </lineage>
</organism>
<dbReference type="InterPro" id="IPR047324">
    <property type="entry name" value="LbH_gamma_CA-like"/>
</dbReference>
<dbReference type="InterPro" id="IPR011004">
    <property type="entry name" value="Trimer_LpxA-like_sf"/>
</dbReference>
<dbReference type="Pfam" id="PF00132">
    <property type="entry name" value="Hexapep"/>
    <property type="match status" value="2"/>
</dbReference>
<reference evidence="1 2" key="1">
    <citation type="submission" date="2012-12" db="EMBL/GenBank/DDBJ databases">
        <title>Whole genome shotgun sequence of Gordonia hirsuta NBRC 16056.</title>
        <authorList>
            <person name="Isaki-Nakamura S."/>
            <person name="Hosoyama A."/>
            <person name="Tsuchikane K."/>
            <person name="Katsumata H."/>
            <person name="Baba S."/>
            <person name="Yamazaki S."/>
            <person name="Fujita N."/>
        </authorList>
    </citation>
    <scope>NUCLEOTIDE SEQUENCE [LARGE SCALE GENOMIC DNA]</scope>
    <source>
        <strain evidence="1 2">NBRC 16056</strain>
    </source>
</reference>
<dbReference type="Gene3D" id="2.160.10.10">
    <property type="entry name" value="Hexapeptide repeat proteins"/>
    <property type="match status" value="1"/>
</dbReference>